<evidence type="ECO:0000313" key="3">
    <source>
        <dbReference type="Proteomes" id="UP000503399"/>
    </source>
</evidence>
<dbReference type="EMBL" id="LR778114">
    <property type="protein sequence ID" value="CAB1127764.1"/>
    <property type="molecule type" value="Genomic_DNA"/>
</dbReference>
<evidence type="ECO:0000256" key="1">
    <source>
        <dbReference type="SAM" id="MobiDB-lite"/>
    </source>
</evidence>
<evidence type="ECO:0000313" key="2">
    <source>
        <dbReference type="EMBL" id="CAB1127764.1"/>
    </source>
</evidence>
<dbReference type="Proteomes" id="UP000503399">
    <property type="component" value="Chromosome"/>
</dbReference>
<feature type="compositionally biased region" description="Polar residues" evidence="1">
    <location>
        <begin position="169"/>
        <end position="183"/>
    </location>
</feature>
<accession>A0A6F8ZDJ6</accession>
<feature type="compositionally biased region" description="Low complexity" evidence="1">
    <location>
        <begin position="146"/>
        <end position="157"/>
    </location>
</feature>
<protein>
    <submittedName>
        <fullName evidence="2">Uncharacterized protein</fullName>
    </submittedName>
</protein>
<reference evidence="2 3" key="1">
    <citation type="submission" date="2020-02" db="EMBL/GenBank/DDBJ databases">
        <authorList>
            <person name="Hogendoorn C."/>
        </authorList>
    </citation>
    <scope>NUCLEOTIDE SEQUENCE [LARGE SCALE GENOMIC DNA]</scope>
    <source>
        <strain evidence="2">R501</strain>
    </source>
</reference>
<organism evidence="2 3">
    <name type="scientific">Candidatus Hydrogenisulfobacillus filiaventi</name>
    <dbReference type="NCBI Taxonomy" id="2707344"/>
    <lineage>
        <taxon>Bacteria</taxon>
        <taxon>Bacillati</taxon>
        <taxon>Bacillota</taxon>
        <taxon>Clostridia</taxon>
        <taxon>Eubacteriales</taxon>
        <taxon>Clostridiales Family XVII. Incertae Sedis</taxon>
        <taxon>Candidatus Hydrogenisulfobacillus</taxon>
    </lineage>
</organism>
<proteinExistence type="predicted"/>
<feature type="region of interest" description="Disordered" evidence="1">
    <location>
        <begin position="98"/>
        <end position="122"/>
    </location>
</feature>
<feature type="compositionally biased region" description="Pro residues" evidence="1">
    <location>
        <begin position="186"/>
        <end position="196"/>
    </location>
</feature>
<gene>
    <name evidence="2" type="ORF">R50_0258</name>
</gene>
<feature type="region of interest" description="Disordered" evidence="1">
    <location>
        <begin position="137"/>
        <end position="196"/>
    </location>
</feature>
<dbReference type="AlphaFoldDB" id="A0A6F8ZDJ6"/>
<keyword evidence="3" id="KW-1185">Reference proteome</keyword>
<dbReference type="KEGG" id="hfv:R50_0258"/>
<name>A0A6F8ZDJ6_9FIRM</name>
<sequence>MAARVPMPPAPSRRAGILVRLWPQPVRALGRVRVSGRTIVGVALRPPAAGTRVAVVGPVRLLGRLGPVTRCGLTYAATVEPDPEPVAVSAGRLPGTARVRRRRPAAATPPAPPPDGDKAWPYMPPVIMPVRKPVSWRRRRPRRAATRNGRPWPTGRRPWPPPAGAAPTVSTTGCGSRAASTCTPVRTPPPPPARCGRPPWPLPAAFWRWRTWTSPPRACPGPRRWTCC</sequence>